<organism evidence="2 3">
    <name type="scientific">Chryseobacterium viscerum</name>
    <dbReference type="NCBI Taxonomy" id="1037377"/>
    <lineage>
        <taxon>Bacteria</taxon>
        <taxon>Pseudomonadati</taxon>
        <taxon>Bacteroidota</taxon>
        <taxon>Flavobacteriia</taxon>
        <taxon>Flavobacteriales</taxon>
        <taxon>Weeksellaceae</taxon>
        <taxon>Chryseobacterium group</taxon>
        <taxon>Chryseobacterium</taxon>
    </lineage>
</organism>
<keyword evidence="1" id="KW-0812">Transmembrane</keyword>
<evidence type="ECO:0000313" key="2">
    <source>
        <dbReference type="EMBL" id="PWN62629.1"/>
    </source>
</evidence>
<keyword evidence="1" id="KW-0472">Membrane</keyword>
<dbReference type="Proteomes" id="UP000236413">
    <property type="component" value="Unassembled WGS sequence"/>
</dbReference>
<keyword evidence="1" id="KW-1133">Transmembrane helix</keyword>
<feature type="transmembrane region" description="Helical" evidence="1">
    <location>
        <begin position="106"/>
        <end position="127"/>
    </location>
</feature>
<name>A0A316WNB0_9FLAO</name>
<evidence type="ECO:0000313" key="3">
    <source>
        <dbReference type="Proteomes" id="UP000236413"/>
    </source>
</evidence>
<comment type="caution">
    <text evidence="2">The sequence shown here is derived from an EMBL/GenBank/DDBJ whole genome shotgun (WGS) entry which is preliminary data.</text>
</comment>
<protein>
    <recommendedName>
        <fullName evidence="4">DUF4293 domain-containing protein</fullName>
    </recommendedName>
</protein>
<evidence type="ECO:0008006" key="4">
    <source>
        <dbReference type="Google" id="ProtNLM"/>
    </source>
</evidence>
<proteinExistence type="predicted"/>
<gene>
    <name evidence="2" type="ORF">C1634_007575</name>
</gene>
<dbReference type="AlphaFoldDB" id="A0A316WNB0"/>
<accession>A0A316WNB0</accession>
<sequence length="145" mass="17405">MKNTIFKYRIIGVVVFLFQLFLFLFFCFGTYRSSLEISIGEIFSMENFIFLLTLTLFISTFLSLITFLFKSKKTILYLNLNYILVLLFFIFEYIKFMIQNSFEKGDILILFFIFSIMSVFLLMTNIFKNKRVQFLELDDIGKHKK</sequence>
<feature type="transmembrane region" description="Helical" evidence="1">
    <location>
        <begin position="6"/>
        <end position="28"/>
    </location>
</feature>
<evidence type="ECO:0000256" key="1">
    <source>
        <dbReference type="SAM" id="Phobius"/>
    </source>
</evidence>
<dbReference type="EMBL" id="PPEG02000003">
    <property type="protein sequence ID" value="PWN62629.1"/>
    <property type="molecule type" value="Genomic_DNA"/>
</dbReference>
<feature type="transmembrane region" description="Helical" evidence="1">
    <location>
        <begin position="48"/>
        <end position="69"/>
    </location>
</feature>
<feature type="transmembrane region" description="Helical" evidence="1">
    <location>
        <begin position="75"/>
        <end position="94"/>
    </location>
</feature>
<reference evidence="2 3" key="1">
    <citation type="submission" date="2018-04" db="EMBL/GenBank/DDBJ databases">
        <title>Chryseobacterium oncorhynchi 701B-08T from rainbow trout, and Chryseobacterium viscerum 687B-08T from diseased fish.</title>
        <authorList>
            <person name="Jeong J.-J."/>
            <person name="Lee Y.J."/>
            <person name="Pathiraja D."/>
            <person name="Park B."/>
            <person name="Choi I.-G."/>
            <person name="Kim K.D."/>
        </authorList>
    </citation>
    <scope>NUCLEOTIDE SEQUENCE [LARGE SCALE GENOMIC DNA]</scope>
    <source>
        <strain evidence="2 3">687B-08</strain>
    </source>
</reference>